<dbReference type="Proteomes" id="UP001141422">
    <property type="component" value="Unassembled WGS sequence"/>
</dbReference>
<keyword evidence="3" id="KW-1185">Reference proteome</keyword>
<reference evidence="2" key="1">
    <citation type="submission" date="2022-12" db="EMBL/GenBank/DDBJ databases">
        <title>Isolation and characterisation of novel Methanocorpusculum spp. from native Australian herbivores indicates the genus is ancestrally host-associated.</title>
        <authorList>
            <person name="Volmer J.G."/>
            <person name="Soo R.M."/>
            <person name="Evans P.N."/>
            <person name="Hoedt E.C."/>
            <person name="Astorga Alsina A.L."/>
            <person name="Woodcroft B.J."/>
            <person name="Tyson G.W."/>
            <person name="Hugenholtz P."/>
            <person name="Morrison M."/>
        </authorList>
    </citation>
    <scope>NUCLEOTIDE SEQUENCE</scope>
    <source>
        <strain evidence="2">MG</strain>
    </source>
</reference>
<dbReference type="Gene3D" id="1.10.10.10">
    <property type="entry name" value="Winged helix-like DNA-binding domain superfamily/Winged helix DNA-binding domain"/>
    <property type="match status" value="1"/>
</dbReference>
<comment type="caution">
    <text evidence="2">The sequence shown here is derived from an EMBL/GenBank/DDBJ whole genome shotgun (WGS) entry which is preliminary data.</text>
</comment>
<proteinExistence type="predicted"/>
<name>A0ABT4IDU0_9EURY</name>
<accession>A0ABT4IDU0</accession>
<evidence type="ECO:0000313" key="2">
    <source>
        <dbReference type="EMBL" id="MCZ0859915.1"/>
    </source>
</evidence>
<sequence>MSTETKILTLLQQSPQSSDQLAAALGLRSGRYVRKVLAALCARGRVSFRPDESDRRTRIYSITTGSTDPGSVPQNVYRYLESVPLSVPLSEIEEHIAEHLGEHIADHTGKIPSQTPQNQNLTPMRHSKPSNGASCEEIPQSVPLNSIQDTGSIPLSPECDHACSSCPLQVCDLEHDALQFGVQDRAWARVLPEIARSRGWERRQNPHTKVWTIYPNTPRPLTLQVGRDSVTIYSSEPNHGWVIEWVGLVFAAIHPNPEFLLHKLQYPEIYRDEQTIVISDINVIMAIRNNIAPYIDPRNRVYYLPAPNGLTPGLKIYERDGTMRVEFDARDEQRARAALVMRQEFLLLACDIAKTPGLYLEWETKHYGPRTAPVTITVDNDAVAEAITTLGKLMDKKMDVVQEQLRTVLTDYITTKTEEESEDLKDLIALVESMPDFELERVVKALTAFTGSQDAAYVYLAAFAIWTESFYRGSVLKEDISERLRKAKTPIPLSRIADAIDLLTKKHLLTAHPERDVNFSKPGIRLGKKLAFRDKNPEGT</sequence>
<gene>
    <name evidence="2" type="ORF">O0S10_01570</name>
</gene>
<organism evidence="2 3">
    <name type="scientific">Methanocorpusculum petauri</name>
    <dbReference type="NCBI Taxonomy" id="3002863"/>
    <lineage>
        <taxon>Archaea</taxon>
        <taxon>Methanobacteriati</taxon>
        <taxon>Methanobacteriota</taxon>
        <taxon>Stenosarchaea group</taxon>
        <taxon>Methanomicrobia</taxon>
        <taxon>Methanomicrobiales</taxon>
        <taxon>Methanocorpusculaceae</taxon>
        <taxon>Methanocorpusculum</taxon>
    </lineage>
</organism>
<dbReference type="InterPro" id="IPR036388">
    <property type="entry name" value="WH-like_DNA-bd_sf"/>
</dbReference>
<feature type="compositionally biased region" description="Polar residues" evidence="1">
    <location>
        <begin position="111"/>
        <end position="122"/>
    </location>
</feature>
<dbReference type="EMBL" id="JAPTGB010000003">
    <property type="protein sequence ID" value="MCZ0859915.1"/>
    <property type="molecule type" value="Genomic_DNA"/>
</dbReference>
<evidence type="ECO:0000313" key="3">
    <source>
        <dbReference type="Proteomes" id="UP001141422"/>
    </source>
</evidence>
<evidence type="ECO:0000256" key="1">
    <source>
        <dbReference type="SAM" id="MobiDB-lite"/>
    </source>
</evidence>
<protein>
    <submittedName>
        <fullName evidence="2">MarR family winged helix-turn-helix transcriptional regulator</fullName>
    </submittedName>
</protein>
<dbReference type="InterPro" id="IPR036390">
    <property type="entry name" value="WH_DNA-bd_sf"/>
</dbReference>
<feature type="region of interest" description="Disordered" evidence="1">
    <location>
        <begin position="107"/>
        <end position="137"/>
    </location>
</feature>
<dbReference type="RefSeq" id="WP_268924137.1">
    <property type="nucleotide sequence ID" value="NZ_JAPTGB010000003.1"/>
</dbReference>
<dbReference type="SUPFAM" id="SSF46785">
    <property type="entry name" value="Winged helix' DNA-binding domain"/>
    <property type="match status" value="1"/>
</dbReference>